<accession>A0ABR2IIM3</accession>
<dbReference type="EMBL" id="JAPCWZ010000005">
    <property type="protein sequence ID" value="KAK8862913.1"/>
    <property type="molecule type" value="Genomic_DNA"/>
</dbReference>
<dbReference type="PROSITE" id="PS00122">
    <property type="entry name" value="CARBOXYLESTERASE_B_1"/>
    <property type="match status" value="1"/>
</dbReference>
<gene>
    <name evidence="6" type="ORF">PGQ11_009148</name>
</gene>
<dbReference type="InterPro" id="IPR029058">
    <property type="entry name" value="AB_hydrolase_fold"/>
</dbReference>
<evidence type="ECO:0000256" key="2">
    <source>
        <dbReference type="ARBA" id="ARBA00022801"/>
    </source>
</evidence>
<protein>
    <submittedName>
        <fullName evidence="6">Alpha/Beta hydrolase protein</fullName>
    </submittedName>
</protein>
<dbReference type="Pfam" id="PF00135">
    <property type="entry name" value="COesterase"/>
    <property type="match status" value="1"/>
</dbReference>
<dbReference type="InterPro" id="IPR019826">
    <property type="entry name" value="Carboxylesterase_B_AS"/>
</dbReference>
<evidence type="ECO:0000313" key="6">
    <source>
        <dbReference type="EMBL" id="KAK8862913.1"/>
    </source>
</evidence>
<dbReference type="PANTHER" id="PTHR11559">
    <property type="entry name" value="CARBOXYLESTERASE"/>
    <property type="match status" value="1"/>
</dbReference>
<keyword evidence="4" id="KW-0472">Membrane</keyword>
<dbReference type="Gene3D" id="3.40.50.1820">
    <property type="entry name" value="alpha/beta hydrolase"/>
    <property type="match status" value="1"/>
</dbReference>
<sequence>MFPHSNEKLPTVPEKACKRDSFRVAVTAADSDSSDRSFSDVEGQRASGPDDDKMAKKLPWYSRYSGYRRVTSSSPRRAIRAAIVGVILGGIALIILMVALYKTGHFSHLRPKETVNVRTDQGTFIGEITPISDLYPRSIQAFRGIPYAQPPTGENRFKPPQPLTDRKPDTEYRAVDFGFDCPQKSLRSPQDEDCLNFNLYRPHYDENNETKKADMAKIGGDDAKLPVVIYVHGGGFVSGTAKERNMASFVAWSEMPIIGISFNYRIGALGFLPSGLAQKSGLMNLGLQDQQFLFRWVQKNVASFGGDPDNVTIMGLSAGAHSIGHQLISYAPANKLTQDPPPFQKAIMESGGALARAVFNPDHPLNEKQFKEFLVKCGLENVPDDEIFAKLRALPSQKIIDAQNSLVGKYWGLLQWPFQPAVDGPGGVVPDLPRESWAKGNVMRIPILTGFDTNEGAIFVPTQSSNMSALNSLMTSLVPALNETSIKLLDGLYPNINTTDGRSLYTLALPKGFGTQFWRLDDAYAHYAYICPVLQQASIASTSTPKAPVYVYHFAARSAAYGGTSHGDEAPFVAHDMSVIKTYKGLNETANAMTAYWTRFAAFGDPNPSSEQEIGDGVKGNITWTPFVDPFSQSTSEKGKLALFGQGNNERMGNIGRGNAGVPMQMATMNDRQKATCQFWWDRVIYSEGYANGSLVHPVGVKAPESKAANGKATLS</sequence>
<dbReference type="SUPFAM" id="SSF53474">
    <property type="entry name" value="alpha/beta-Hydrolases"/>
    <property type="match status" value="1"/>
</dbReference>
<feature type="domain" description="Carboxylesterase type B" evidence="5">
    <location>
        <begin position="116"/>
        <end position="627"/>
    </location>
</feature>
<keyword evidence="2 6" id="KW-0378">Hydrolase</keyword>
<keyword evidence="4" id="KW-0812">Transmembrane</keyword>
<evidence type="ECO:0000256" key="3">
    <source>
        <dbReference type="SAM" id="MobiDB-lite"/>
    </source>
</evidence>
<comment type="caution">
    <text evidence="6">The sequence shown here is derived from an EMBL/GenBank/DDBJ whole genome shotgun (WGS) entry which is preliminary data.</text>
</comment>
<feature type="compositionally biased region" description="Basic and acidic residues" evidence="3">
    <location>
        <begin position="33"/>
        <end position="54"/>
    </location>
</feature>
<organism evidence="6 7">
    <name type="scientific">Apiospora arundinis</name>
    <dbReference type="NCBI Taxonomy" id="335852"/>
    <lineage>
        <taxon>Eukaryota</taxon>
        <taxon>Fungi</taxon>
        <taxon>Dikarya</taxon>
        <taxon>Ascomycota</taxon>
        <taxon>Pezizomycotina</taxon>
        <taxon>Sordariomycetes</taxon>
        <taxon>Xylariomycetidae</taxon>
        <taxon>Amphisphaeriales</taxon>
        <taxon>Apiosporaceae</taxon>
        <taxon>Apiospora</taxon>
    </lineage>
</organism>
<evidence type="ECO:0000313" key="7">
    <source>
        <dbReference type="Proteomes" id="UP001390339"/>
    </source>
</evidence>
<dbReference type="InterPro" id="IPR002018">
    <property type="entry name" value="CarbesteraseB"/>
</dbReference>
<keyword evidence="7" id="KW-1185">Reference proteome</keyword>
<comment type="similarity">
    <text evidence="1">Belongs to the type-B carboxylesterase/lipase family.</text>
</comment>
<evidence type="ECO:0000256" key="1">
    <source>
        <dbReference type="ARBA" id="ARBA00005964"/>
    </source>
</evidence>
<name>A0ABR2IIM3_9PEZI</name>
<feature type="region of interest" description="Disordered" evidence="3">
    <location>
        <begin position="27"/>
        <end position="54"/>
    </location>
</feature>
<dbReference type="GO" id="GO:0016787">
    <property type="term" value="F:hydrolase activity"/>
    <property type="evidence" value="ECO:0007669"/>
    <property type="project" value="UniProtKB-KW"/>
</dbReference>
<feature type="transmembrane region" description="Helical" evidence="4">
    <location>
        <begin position="78"/>
        <end position="101"/>
    </location>
</feature>
<evidence type="ECO:0000256" key="4">
    <source>
        <dbReference type="SAM" id="Phobius"/>
    </source>
</evidence>
<proteinExistence type="inferred from homology"/>
<keyword evidence="4" id="KW-1133">Transmembrane helix</keyword>
<reference evidence="6 7" key="1">
    <citation type="journal article" date="2024" name="IMA Fungus">
        <title>Apiospora arundinis, a panoply of carbohydrate-active enzymes and secondary metabolites.</title>
        <authorList>
            <person name="Sorensen T."/>
            <person name="Petersen C."/>
            <person name="Muurmann A.T."/>
            <person name="Christiansen J.V."/>
            <person name="Brundto M.L."/>
            <person name="Overgaard C.K."/>
            <person name="Boysen A.T."/>
            <person name="Wollenberg R.D."/>
            <person name="Larsen T.O."/>
            <person name="Sorensen J.L."/>
            <person name="Nielsen K.L."/>
            <person name="Sondergaard T.E."/>
        </authorList>
    </citation>
    <scope>NUCLEOTIDE SEQUENCE [LARGE SCALE GENOMIC DNA]</scope>
    <source>
        <strain evidence="6 7">AAU 773</strain>
    </source>
</reference>
<evidence type="ECO:0000259" key="5">
    <source>
        <dbReference type="Pfam" id="PF00135"/>
    </source>
</evidence>
<dbReference type="Proteomes" id="UP001390339">
    <property type="component" value="Unassembled WGS sequence"/>
</dbReference>
<dbReference type="InterPro" id="IPR050309">
    <property type="entry name" value="Type-B_Carboxylest/Lipase"/>
</dbReference>